<accession>A0A973WPF0</accession>
<reference evidence="2" key="1">
    <citation type="submission" date="2020-06" db="EMBL/GenBank/DDBJ databases">
        <title>Whole Genome Sequence of Bradyrhizobium sp. Strain 66S1MB.</title>
        <authorList>
            <person name="Bromfield E."/>
            <person name="Cloutier S."/>
        </authorList>
    </citation>
    <scope>NUCLEOTIDE SEQUENCE</scope>
    <source>
        <strain evidence="2">66S1MB</strain>
    </source>
</reference>
<dbReference type="RefSeq" id="WP_176530536.1">
    <property type="nucleotide sequence ID" value="NZ_CP088022.1"/>
</dbReference>
<dbReference type="EMBL" id="JABWSX010000001">
    <property type="protein sequence ID" value="NVL06770.1"/>
    <property type="molecule type" value="Genomic_DNA"/>
</dbReference>
<organism evidence="2">
    <name type="scientific">Bradyrhizobium quebecense</name>
    <dbReference type="NCBI Taxonomy" id="2748629"/>
    <lineage>
        <taxon>Bacteria</taxon>
        <taxon>Pseudomonadati</taxon>
        <taxon>Pseudomonadota</taxon>
        <taxon>Alphaproteobacteria</taxon>
        <taxon>Hyphomicrobiales</taxon>
        <taxon>Nitrobacteraceae</taxon>
        <taxon>Bradyrhizobium</taxon>
    </lineage>
</organism>
<dbReference type="AlphaFoldDB" id="A0A973WPF0"/>
<name>A0A973WPF0_9BRAD</name>
<evidence type="ECO:0000313" key="2">
    <source>
        <dbReference type="EMBL" id="NVL06770.1"/>
    </source>
</evidence>
<feature type="domain" description="T6SS Transcription factor RovC-like DNA binding" evidence="1">
    <location>
        <begin position="128"/>
        <end position="224"/>
    </location>
</feature>
<dbReference type="Pfam" id="PF10074">
    <property type="entry name" value="RovC_DNA-bd"/>
    <property type="match status" value="1"/>
</dbReference>
<dbReference type="InterPro" id="IPR018754">
    <property type="entry name" value="RovC-like_DNA-bd"/>
</dbReference>
<sequence>MPRHQPLITLNDGTRLLRLRRRFPRAEQWGLYAFADPSIVARQAPVFWHMASLRQVVRLRAAPPKHRQGLAPLTLSRFNADRVAAIGVDNIPLVLMKGRGAFVAVEIHDIAVLTQPFASVFEINGLADLNAQTELLKRLHRFTEQAATAANRQALTVDERLHHALIALDESMAGKTYRQIAITIFGEKKVAEEWQGPSQFLKDRTRRLVAKGTELMKGGYRDLLA</sequence>
<comment type="caution">
    <text evidence="2">The sequence shown here is derived from an EMBL/GenBank/DDBJ whole genome shotgun (WGS) entry which is preliminary data.</text>
</comment>
<protein>
    <submittedName>
        <fullName evidence="2">DUF2285 domain-containing protein</fullName>
    </submittedName>
</protein>
<proteinExistence type="predicted"/>
<evidence type="ECO:0000259" key="1">
    <source>
        <dbReference type="Pfam" id="PF10074"/>
    </source>
</evidence>
<gene>
    <name evidence="2" type="ORF">HU230_13735</name>
</gene>